<evidence type="ECO:0000256" key="2">
    <source>
        <dbReference type="ARBA" id="ARBA00022771"/>
    </source>
</evidence>
<protein>
    <recommendedName>
        <fullName evidence="6">SWIM-type domain-containing protein</fullName>
    </recommendedName>
</protein>
<feature type="domain" description="SWIM-type" evidence="6">
    <location>
        <begin position="277"/>
        <end position="309"/>
    </location>
</feature>
<dbReference type="Proteomes" id="UP000289738">
    <property type="component" value="Chromosome A04"/>
</dbReference>
<dbReference type="InterPro" id="IPR006564">
    <property type="entry name" value="Znf_PMZ"/>
</dbReference>
<proteinExistence type="predicted"/>
<dbReference type="EMBL" id="SDMP01000004">
    <property type="protein sequence ID" value="RYR63036.1"/>
    <property type="molecule type" value="Genomic_DNA"/>
</dbReference>
<gene>
    <name evidence="7" type="ORF">Ahy_A04g020818</name>
</gene>
<accession>A0A445DIU3</accession>
<keyword evidence="1" id="KW-0479">Metal-binding</keyword>
<dbReference type="AlphaFoldDB" id="A0A445DIU3"/>
<feature type="region of interest" description="Disordered" evidence="5">
    <location>
        <begin position="113"/>
        <end position="140"/>
    </location>
</feature>
<sequence length="321" mass="36282">MANNSVYIVVCVYPKCRMRNGDNGVTFECENLILLRTHRVSTLSELKSLILSNLGGTEAREVGRVGYRFLAPMELSTEVGYIGRGGSVHSIYVNDDRPLAPPPIHVTIPVDEAKEGDEESDEEYVVDSTDSDSFEGGDEEEFVPERPAHNVPHHVLPPPYPILALSTVPSHYHTLDLDAMHEKTLFSDMGEEDYNLDFWSHDDESVKVHQCITYERLQKLFVTKGREAQSQMAAGNYFSQRLMAAIEKMRVTDCDRRASVFVVKELKPFEGWLQGLFHVRLSAGTCDCDLFQSLHYPCRHALARCAAASIEWDPYAHPVYR</sequence>
<evidence type="ECO:0000259" key="6">
    <source>
        <dbReference type="PROSITE" id="PS50966"/>
    </source>
</evidence>
<keyword evidence="3" id="KW-0862">Zinc</keyword>
<evidence type="ECO:0000256" key="1">
    <source>
        <dbReference type="ARBA" id="ARBA00022723"/>
    </source>
</evidence>
<evidence type="ECO:0000256" key="4">
    <source>
        <dbReference type="PROSITE-ProRule" id="PRU00325"/>
    </source>
</evidence>
<evidence type="ECO:0000313" key="8">
    <source>
        <dbReference type="Proteomes" id="UP000289738"/>
    </source>
</evidence>
<dbReference type="Pfam" id="PF04434">
    <property type="entry name" value="SWIM"/>
    <property type="match status" value="1"/>
</dbReference>
<feature type="compositionally biased region" description="Acidic residues" evidence="5">
    <location>
        <begin position="114"/>
        <end position="140"/>
    </location>
</feature>
<comment type="caution">
    <text evidence="7">The sequence shown here is derived from an EMBL/GenBank/DDBJ whole genome shotgun (WGS) entry which is preliminary data.</text>
</comment>
<evidence type="ECO:0000256" key="3">
    <source>
        <dbReference type="ARBA" id="ARBA00022833"/>
    </source>
</evidence>
<name>A0A445DIU3_ARAHY</name>
<dbReference type="InterPro" id="IPR007527">
    <property type="entry name" value="Znf_SWIM"/>
</dbReference>
<keyword evidence="8" id="KW-1185">Reference proteome</keyword>
<dbReference type="SMART" id="SM00575">
    <property type="entry name" value="ZnF_PMZ"/>
    <property type="match status" value="1"/>
</dbReference>
<keyword evidence="2 4" id="KW-0863">Zinc-finger</keyword>
<reference evidence="7 8" key="1">
    <citation type="submission" date="2019-01" db="EMBL/GenBank/DDBJ databases">
        <title>Sequencing of cultivated peanut Arachis hypogaea provides insights into genome evolution and oil improvement.</title>
        <authorList>
            <person name="Chen X."/>
        </authorList>
    </citation>
    <scope>NUCLEOTIDE SEQUENCE [LARGE SCALE GENOMIC DNA]</scope>
    <source>
        <strain evidence="8">cv. Fuhuasheng</strain>
        <tissue evidence="7">Leaves</tissue>
    </source>
</reference>
<evidence type="ECO:0000313" key="7">
    <source>
        <dbReference type="EMBL" id="RYR63036.1"/>
    </source>
</evidence>
<evidence type="ECO:0000256" key="5">
    <source>
        <dbReference type="SAM" id="MobiDB-lite"/>
    </source>
</evidence>
<organism evidence="7 8">
    <name type="scientific">Arachis hypogaea</name>
    <name type="common">Peanut</name>
    <dbReference type="NCBI Taxonomy" id="3818"/>
    <lineage>
        <taxon>Eukaryota</taxon>
        <taxon>Viridiplantae</taxon>
        <taxon>Streptophyta</taxon>
        <taxon>Embryophyta</taxon>
        <taxon>Tracheophyta</taxon>
        <taxon>Spermatophyta</taxon>
        <taxon>Magnoliopsida</taxon>
        <taxon>eudicotyledons</taxon>
        <taxon>Gunneridae</taxon>
        <taxon>Pentapetalae</taxon>
        <taxon>rosids</taxon>
        <taxon>fabids</taxon>
        <taxon>Fabales</taxon>
        <taxon>Fabaceae</taxon>
        <taxon>Papilionoideae</taxon>
        <taxon>50 kb inversion clade</taxon>
        <taxon>dalbergioids sensu lato</taxon>
        <taxon>Dalbergieae</taxon>
        <taxon>Pterocarpus clade</taxon>
        <taxon>Arachis</taxon>
    </lineage>
</organism>
<dbReference type="GO" id="GO:0008270">
    <property type="term" value="F:zinc ion binding"/>
    <property type="evidence" value="ECO:0007669"/>
    <property type="project" value="UniProtKB-KW"/>
</dbReference>
<dbReference type="PROSITE" id="PS50966">
    <property type="entry name" value="ZF_SWIM"/>
    <property type="match status" value="1"/>
</dbReference>